<evidence type="ECO:0000313" key="2">
    <source>
        <dbReference type="Proteomes" id="UP001175000"/>
    </source>
</evidence>
<evidence type="ECO:0000313" key="1">
    <source>
        <dbReference type="EMBL" id="KAK0624105.1"/>
    </source>
</evidence>
<reference evidence="1" key="1">
    <citation type="submission" date="2023-06" db="EMBL/GenBank/DDBJ databases">
        <title>Genome-scale phylogeny and comparative genomics of the fungal order Sordariales.</title>
        <authorList>
            <consortium name="Lawrence Berkeley National Laboratory"/>
            <person name="Hensen N."/>
            <person name="Bonometti L."/>
            <person name="Westerberg I."/>
            <person name="Brannstrom I.O."/>
            <person name="Guillou S."/>
            <person name="Cros-Aarteil S."/>
            <person name="Calhoun S."/>
            <person name="Haridas S."/>
            <person name="Kuo A."/>
            <person name="Mondo S."/>
            <person name="Pangilinan J."/>
            <person name="Riley R."/>
            <person name="Labutti K."/>
            <person name="Andreopoulos B."/>
            <person name="Lipzen A."/>
            <person name="Chen C."/>
            <person name="Yanf M."/>
            <person name="Daum C."/>
            <person name="Ng V."/>
            <person name="Clum A."/>
            <person name="Steindorff A."/>
            <person name="Ohm R."/>
            <person name="Martin F."/>
            <person name="Silar P."/>
            <person name="Natvig D."/>
            <person name="Lalanne C."/>
            <person name="Gautier V."/>
            <person name="Ament-Velasquez S.L."/>
            <person name="Kruys A."/>
            <person name="Hutchinson M.I."/>
            <person name="Powell A.J."/>
            <person name="Barry K."/>
            <person name="Miller A.N."/>
            <person name="Grigoriev I.V."/>
            <person name="Debuchy R."/>
            <person name="Gladieux P."/>
            <person name="Thoren M.H."/>
            <person name="Johannesson H."/>
        </authorList>
    </citation>
    <scope>NUCLEOTIDE SEQUENCE</scope>
    <source>
        <strain evidence="1">CBS 606.72</strain>
    </source>
</reference>
<dbReference type="EMBL" id="JAULSU010000003">
    <property type="protein sequence ID" value="KAK0624105.1"/>
    <property type="molecule type" value="Genomic_DNA"/>
</dbReference>
<comment type="caution">
    <text evidence="1">The sequence shown here is derived from an EMBL/GenBank/DDBJ whole genome shotgun (WGS) entry which is preliminary data.</text>
</comment>
<dbReference type="AlphaFoldDB" id="A0AA39WZJ3"/>
<protein>
    <submittedName>
        <fullName evidence="1">Uncharacterized protein</fullName>
    </submittedName>
</protein>
<keyword evidence="2" id="KW-1185">Reference proteome</keyword>
<proteinExistence type="predicted"/>
<dbReference type="Proteomes" id="UP001175000">
    <property type="component" value="Unassembled WGS sequence"/>
</dbReference>
<gene>
    <name evidence="1" type="ORF">B0T14DRAFT_565409</name>
</gene>
<organism evidence="1 2">
    <name type="scientific">Immersiella caudata</name>
    <dbReference type="NCBI Taxonomy" id="314043"/>
    <lineage>
        <taxon>Eukaryota</taxon>
        <taxon>Fungi</taxon>
        <taxon>Dikarya</taxon>
        <taxon>Ascomycota</taxon>
        <taxon>Pezizomycotina</taxon>
        <taxon>Sordariomycetes</taxon>
        <taxon>Sordariomycetidae</taxon>
        <taxon>Sordariales</taxon>
        <taxon>Lasiosphaeriaceae</taxon>
        <taxon>Immersiella</taxon>
    </lineage>
</organism>
<name>A0AA39WZJ3_9PEZI</name>
<accession>A0AA39WZJ3</accession>
<sequence length="454" mass="49935">MRAQDLAGRMRTISAPDPAIAAAVAAAALELSQLEVKDEDWFLSFRELMETIKPYEDSSENTRAPPAGVEWLLAKAIDITGTLLQLAIRSSQREQLKSTTQRALGRFQRCFATAMASKSLQIFLDLTGLSTFVTGEIGSVIVVTAPATPGGNPNDAFADTLARYLNWRWGERGRMVVNWLIQFLSHAEREAHSRPVLSPSLLLQYQGHREPLTLRLDAQIRSQSFSDVVIRIRWVEGGVKDYYLRLMDVVDLLSWLIATLKKSSDNQIVLTKASVKMPKTPETLSSWPTENPTRCLTIKILAESGGGGIMAQVSQQGTQPSDAAGWSCSFAGANVAVGFVIPSRPETIFGIELPLSVLISLSGVEAAPVPYKGGYGFKGPNLALFPERAIPESCLGPEQEAPMCLQWHIFRAQGSTFVLDESEKGQQHLRPLETALSSSQFLILVQKTKRHFLR</sequence>